<accession>A0A182KIE1</accession>
<keyword evidence="3" id="KW-1185">Reference proteome</keyword>
<protein>
    <submittedName>
        <fullName evidence="2">Uncharacterized protein</fullName>
    </submittedName>
</protein>
<feature type="region of interest" description="Disordered" evidence="1">
    <location>
        <begin position="1"/>
        <end position="26"/>
    </location>
</feature>
<organism evidence="2 3">
    <name type="scientific">Anopheles christyi</name>
    <dbReference type="NCBI Taxonomy" id="43041"/>
    <lineage>
        <taxon>Eukaryota</taxon>
        <taxon>Metazoa</taxon>
        <taxon>Ecdysozoa</taxon>
        <taxon>Arthropoda</taxon>
        <taxon>Hexapoda</taxon>
        <taxon>Insecta</taxon>
        <taxon>Pterygota</taxon>
        <taxon>Neoptera</taxon>
        <taxon>Endopterygota</taxon>
        <taxon>Diptera</taxon>
        <taxon>Nematocera</taxon>
        <taxon>Culicoidea</taxon>
        <taxon>Culicidae</taxon>
        <taxon>Anophelinae</taxon>
        <taxon>Anopheles</taxon>
    </lineage>
</organism>
<feature type="region of interest" description="Disordered" evidence="1">
    <location>
        <begin position="93"/>
        <end position="119"/>
    </location>
</feature>
<name>A0A182KIE1_9DIPT</name>
<dbReference type="AlphaFoldDB" id="A0A182KIE1"/>
<dbReference type="Proteomes" id="UP000075881">
    <property type="component" value="Unassembled WGS sequence"/>
</dbReference>
<dbReference type="VEuPathDB" id="VectorBase:ACHR014224"/>
<reference evidence="2" key="2">
    <citation type="submission" date="2020-05" db="UniProtKB">
        <authorList>
            <consortium name="EnsemblMetazoa"/>
        </authorList>
    </citation>
    <scope>IDENTIFICATION</scope>
    <source>
        <strain evidence="2">ACHKN1017</strain>
    </source>
</reference>
<dbReference type="EnsemblMetazoa" id="ACHR014224-RA">
    <property type="protein sequence ID" value="ACHR014224-PA"/>
    <property type="gene ID" value="ACHR014224"/>
</dbReference>
<feature type="compositionally biased region" description="Basic and acidic residues" evidence="1">
    <location>
        <begin position="103"/>
        <end position="113"/>
    </location>
</feature>
<sequence>MEATHSAPPQYQQQQQADWHTGSYRQAADCNKPSLDIQLLNDDQEKAILNDLCKTAGSESTPLTTFSFISEYICSNNIDIWPGEIASTVETGTKQQEFENGEQEERIQVKDHQQMSTDS</sequence>
<evidence type="ECO:0000313" key="2">
    <source>
        <dbReference type="EnsemblMetazoa" id="ACHR014224-PA"/>
    </source>
</evidence>
<proteinExistence type="predicted"/>
<evidence type="ECO:0000313" key="3">
    <source>
        <dbReference type="Proteomes" id="UP000075881"/>
    </source>
</evidence>
<evidence type="ECO:0000256" key="1">
    <source>
        <dbReference type="SAM" id="MobiDB-lite"/>
    </source>
</evidence>
<reference evidence="3" key="1">
    <citation type="submission" date="2013-03" db="EMBL/GenBank/DDBJ databases">
        <title>The Genome Sequence of Anopheles christyi ACHKN1017.</title>
        <authorList>
            <consortium name="The Broad Institute Genomics Platform"/>
            <person name="Neafsey D.E."/>
            <person name="Besansky N."/>
            <person name="Walker B."/>
            <person name="Young S.K."/>
            <person name="Zeng Q."/>
            <person name="Gargeya S."/>
            <person name="Fitzgerald M."/>
            <person name="Haas B."/>
            <person name="Abouelleil A."/>
            <person name="Allen A.W."/>
            <person name="Alvarado L."/>
            <person name="Arachchi H.M."/>
            <person name="Berlin A.M."/>
            <person name="Chapman S.B."/>
            <person name="Gainer-Dewar J."/>
            <person name="Goldberg J."/>
            <person name="Griggs A."/>
            <person name="Gujja S."/>
            <person name="Hansen M."/>
            <person name="Howarth C."/>
            <person name="Imamovic A."/>
            <person name="Ireland A."/>
            <person name="Larimer J."/>
            <person name="McCowan C."/>
            <person name="Murphy C."/>
            <person name="Pearson M."/>
            <person name="Poon T.W."/>
            <person name="Priest M."/>
            <person name="Roberts A."/>
            <person name="Saif S."/>
            <person name="Shea T."/>
            <person name="Sisk P."/>
            <person name="Sykes S."/>
            <person name="Wortman J."/>
            <person name="Nusbaum C."/>
            <person name="Birren B."/>
        </authorList>
    </citation>
    <scope>NUCLEOTIDE SEQUENCE [LARGE SCALE GENOMIC DNA]</scope>
    <source>
        <strain evidence="3">ACHKN1017</strain>
    </source>
</reference>